<protein>
    <submittedName>
        <fullName evidence="2">Uncharacterized protein</fullName>
    </submittedName>
</protein>
<evidence type="ECO:0000313" key="2">
    <source>
        <dbReference type="EMBL" id="KAF9063394.1"/>
    </source>
</evidence>
<dbReference type="AlphaFoldDB" id="A0A9P5U2F3"/>
<evidence type="ECO:0000313" key="3">
    <source>
        <dbReference type="Proteomes" id="UP000772434"/>
    </source>
</evidence>
<reference evidence="2" key="1">
    <citation type="submission" date="2020-11" db="EMBL/GenBank/DDBJ databases">
        <authorList>
            <consortium name="DOE Joint Genome Institute"/>
            <person name="Ahrendt S."/>
            <person name="Riley R."/>
            <person name="Andreopoulos W."/>
            <person name="Labutti K."/>
            <person name="Pangilinan J."/>
            <person name="Ruiz-Duenas F.J."/>
            <person name="Barrasa J.M."/>
            <person name="Sanchez-Garcia M."/>
            <person name="Camarero S."/>
            <person name="Miyauchi S."/>
            <person name="Serrano A."/>
            <person name="Linde D."/>
            <person name="Babiker R."/>
            <person name="Drula E."/>
            <person name="Ayuso-Fernandez I."/>
            <person name="Pacheco R."/>
            <person name="Padilla G."/>
            <person name="Ferreira P."/>
            <person name="Barriuso J."/>
            <person name="Kellner H."/>
            <person name="Castanera R."/>
            <person name="Alfaro M."/>
            <person name="Ramirez L."/>
            <person name="Pisabarro A.G."/>
            <person name="Kuo A."/>
            <person name="Tritt A."/>
            <person name="Lipzen A."/>
            <person name="He G."/>
            <person name="Yan M."/>
            <person name="Ng V."/>
            <person name="Cullen D."/>
            <person name="Martin F."/>
            <person name="Rosso M.-N."/>
            <person name="Henrissat B."/>
            <person name="Hibbett D."/>
            <person name="Martinez A.T."/>
            <person name="Grigoriev I.V."/>
        </authorList>
    </citation>
    <scope>NUCLEOTIDE SEQUENCE</scope>
    <source>
        <strain evidence="2">AH 40177</strain>
    </source>
</reference>
<name>A0A9P5U2F3_9AGAR</name>
<dbReference type="EMBL" id="JADNRY010000147">
    <property type="protein sequence ID" value="KAF9063394.1"/>
    <property type="molecule type" value="Genomic_DNA"/>
</dbReference>
<proteinExistence type="predicted"/>
<gene>
    <name evidence="2" type="ORF">BDP27DRAFT_237624</name>
</gene>
<dbReference type="Proteomes" id="UP000772434">
    <property type="component" value="Unassembled WGS sequence"/>
</dbReference>
<keyword evidence="3" id="KW-1185">Reference proteome</keyword>
<organism evidence="2 3">
    <name type="scientific">Rhodocollybia butyracea</name>
    <dbReference type="NCBI Taxonomy" id="206335"/>
    <lineage>
        <taxon>Eukaryota</taxon>
        <taxon>Fungi</taxon>
        <taxon>Dikarya</taxon>
        <taxon>Basidiomycota</taxon>
        <taxon>Agaricomycotina</taxon>
        <taxon>Agaricomycetes</taxon>
        <taxon>Agaricomycetidae</taxon>
        <taxon>Agaricales</taxon>
        <taxon>Marasmiineae</taxon>
        <taxon>Omphalotaceae</taxon>
        <taxon>Rhodocollybia</taxon>
    </lineage>
</organism>
<comment type="caution">
    <text evidence="2">The sequence shown here is derived from an EMBL/GenBank/DDBJ whole genome shotgun (WGS) entry which is preliminary data.</text>
</comment>
<feature type="region of interest" description="Disordered" evidence="1">
    <location>
        <begin position="20"/>
        <end position="52"/>
    </location>
</feature>
<evidence type="ECO:0000256" key="1">
    <source>
        <dbReference type="SAM" id="MobiDB-lite"/>
    </source>
</evidence>
<accession>A0A9P5U2F3</accession>
<sequence>MNATAPSCTILPTSMDTLSASQKNCSSAGSSSSQIPKDSINPDSEGNVDDSASSKIKFSQWRKQRASSRQSCVSCKILILQPQALFFVYMRIPDGYDGSIETLTVRTLTFQLMPYNEISSLVTSTPRPVSTLFVYSEFRRLPETVEAPAVFAFFGTEAWSYRKLSSSLFLTSLIVLNSTLAKM</sequence>